<gene>
    <name evidence="2" type="ORF">JBS370_LOCUS5835</name>
    <name evidence="1" type="ORF">ZHD862_LOCUS19844</name>
</gene>
<organism evidence="2 3">
    <name type="scientific">Rotaria sordida</name>
    <dbReference type="NCBI Taxonomy" id="392033"/>
    <lineage>
        <taxon>Eukaryota</taxon>
        <taxon>Metazoa</taxon>
        <taxon>Spiralia</taxon>
        <taxon>Gnathifera</taxon>
        <taxon>Rotifera</taxon>
        <taxon>Eurotatoria</taxon>
        <taxon>Bdelloidea</taxon>
        <taxon>Philodinida</taxon>
        <taxon>Philodinidae</taxon>
        <taxon>Rotaria</taxon>
    </lineage>
</organism>
<accession>A0A818QYL9</accession>
<name>A0A818QYL9_9BILA</name>
<sequence>MVFTPKTIYEKRIEKDSLGPIVILAYCYYRAEAARSMKHFNIDQMPLSMIKAFGLLKTACAIVNIQFGLEE</sequence>
<evidence type="ECO:0000313" key="3">
    <source>
        <dbReference type="Proteomes" id="UP000663836"/>
    </source>
</evidence>
<evidence type="ECO:0000313" key="1">
    <source>
        <dbReference type="EMBL" id="CAF1144845.1"/>
    </source>
</evidence>
<dbReference type="AlphaFoldDB" id="A0A818QYL9"/>
<dbReference type="Proteomes" id="UP000663836">
    <property type="component" value="Unassembled WGS sequence"/>
</dbReference>
<proteinExistence type="predicted"/>
<reference evidence="2" key="1">
    <citation type="submission" date="2021-02" db="EMBL/GenBank/DDBJ databases">
        <authorList>
            <person name="Nowell W R."/>
        </authorList>
    </citation>
    <scope>NUCLEOTIDE SEQUENCE</scope>
</reference>
<dbReference type="Proteomes" id="UP000663864">
    <property type="component" value="Unassembled WGS sequence"/>
</dbReference>
<dbReference type="EMBL" id="CAJNOT010001098">
    <property type="protein sequence ID" value="CAF1144845.1"/>
    <property type="molecule type" value="Genomic_DNA"/>
</dbReference>
<dbReference type="EMBL" id="CAJOBD010000308">
    <property type="protein sequence ID" value="CAF3641531.1"/>
    <property type="molecule type" value="Genomic_DNA"/>
</dbReference>
<evidence type="ECO:0000313" key="2">
    <source>
        <dbReference type="EMBL" id="CAF3641531.1"/>
    </source>
</evidence>
<dbReference type="Gene3D" id="1.10.275.10">
    <property type="entry name" value="Fumarase/aspartase (N-terminal domain)"/>
    <property type="match status" value="1"/>
</dbReference>
<comment type="caution">
    <text evidence="2">The sequence shown here is derived from an EMBL/GenBank/DDBJ whole genome shotgun (WGS) entry which is preliminary data.</text>
</comment>
<protein>
    <submittedName>
        <fullName evidence="2">Uncharacterized protein</fullName>
    </submittedName>
</protein>
<dbReference type="InterPro" id="IPR024083">
    <property type="entry name" value="Fumarase/histidase_N"/>
</dbReference>